<evidence type="ECO:0000256" key="1">
    <source>
        <dbReference type="ARBA" id="ARBA00022614"/>
    </source>
</evidence>
<gene>
    <name evidence="3" type="primary">LRRC27</name>
</gene>
<keyword evidence="1" id="KW-0433">Leucine-rich repeat</keyword>
<keyword evidence="2" id="KW-0677">Repeat</keyword>
<proteinExistence type="predicted"/>
<evidence type="ECO:0000313" key="4">
    <source>
        <dbReference type="Proteomes" id="UP000233020"/>
    </source>
</evidence>
<dbReference type="SMART" id="SM00369">
    <property type="entry name" value="LRR_TYP"/>
    <property type="match status" value="2"/>
</dbReference>
<dbReference type="OMA" id="MIPKDFF"/>
<dbReference type="GeneTree" id="ENSGT00390000007203"/>
<keyword evidence="4" id="KW-1185">Reference proteome</keyword>
<name>A0A2K5ERC6_AOTNA</name>
<protein>
    <submittedName>
        <fullName evidence="3">Leucine rich repeat containing 27</fullName>
    </submittedName>
</protein>
<organism evidence="3 4">
    <name type="scientific">Aotus nancymaae</name>
    <name type="common">Ma's night monkey</name>
    <dbReference type="NCBI Taxonomy" id="37293"/>
    <lineage>
        <taxon>Eukaryota</taxon>
        <taxon>Metazoa</taxon>
        <taxon>Chordata</taxon>
        <taxon>Craniata</taxon>
        <taxon>Vertebrata</taxon>
        <taxon>Euteleostomi</taxon>
        <taxon>Mammalia</taxon>
        <taxon>Eutheria</taxon>
        <taxon>Euarchontoglires</taxon>
        <taxon>Primates</taxon>
        <taxon>Haplorrhini</taxon>
        <taxon>Platyrrhini</taxon>
        <taxon>Aotidae</taxon>
        <taxon>Aotus</taxon>
    </lineage>
</organism>
<accession>A0A2K5ERC6</accession>
<dbReference type="Ensembl" id="ENSANAT00000053848.1">
    <property type="protein sequence ID" value="ENSANAP00000035779.1"/>
    <property type="gene ID" value="ENSANAG00000035415.1"/>
</dbReference>
<dbReference type="STRING" id="37293.ENSANAP00000035779"/>
<dbReference type="InterPro" id="IPR003591">
    <property type="entry name" value="Leu-rich_rpt_typical-subtyp"/>
</dbReference>
<reference evidence="3" key="2">
    <citation type="submission" date="2025-09" db="UniProtKB">
        <authorList>
            <consortium name="Ensembl"/>
        </authorList>
    </citation>
    <scope>IDENTIFICATION</scope>
</reference>
<reference evidence="3" key="1">
    <citation type="submission" date="2025-08" db="UniProtKB">
        <authorList>
            <consortium name="Ensembl"/>
        </authorList>
    </citation>
    <scope>IDENTIFICATION</scope>
</reference>
<dbReference type="AlphaFoldDB" id="A0A2K5ERC6"/>
<evidence type="ECO:0000256" key="2">
    <source>
        <dbReference type="ARBA" id="ARBA00022737"/>
    </source>
</evidence>
<dbReference type="Gene3D" id="3.80.10.10">
    <property type="entry name" value="Ribonuclease Inhibitor"/>
    <property type="match status" value="1"/>
</dbReference>
<dbReference type="InterPro" id="IPR032675">
    <property type="entry name" value="LRR_dom_sf"/>
</dbReference>
<evidence type="ECO:0000313" key="3">
    <source>
        <dbReference type="Ensembl" id="ENSANAP00000035779.1"/>
    </source>
</evidence>
<dbReference type="SUPFAM" id="SSF52058">
    <property type="entry name" value="L domain-like"/>
    <property type="match status" value="1"/>
</dbReference>
<sequence>MEGSGSYGAPSAAAADLEEDLACRPSKDVHKGVGGIIFSSSPILDLSQSGLCHLEEVFRIPGLQQLHLQRNALCVIPQDFFQLLPKLTWLDLWYSRIKALPSGLGQHRKTLCLHKIQKLSRYGGSVVTLKALNLRHCPLEFPPQLIVQKGLVAIQRFLRMWAVEHSLPRNPCLTLPGAAPAKEMSLHNLPSLGLELCADHACNEGGVNAGDPERAVVKGKAAFSRPDLRKSADSSEHWPSKEEIRRFWKLRQEIVEHVKADGPGNQLLPRELPPSLKAALNSEKEPPKPRHIFRRKTASSRNILPDLSSPYQTVIRAKRLEESRAAPLPELREKQALMEQQRRPFLLTFPGVSQALTWSSGRLILVLP</sequence>
<dbReference type="Proteomes" id="UP000233020">
    <property type="component" value="Unplaced"/>
</dbReference>